<dbReference type="GO" id="GO:0020037">
    <property type="term" value="F:heme binding"/>
    <property type="evidence" value="ECO:0007669"/>
    <property type="project" value="InterPro"/>
</dbReference>
<gene>
    <name evidence="8" type="ORF">VFPPC_00891</name>
</gene>
<keyword evidence="4" id="KW-0479">Metal-binding</keyword>
<dbReference type="GeneID" id="28844818"/>
<dbReference type="Proteomes" id="UP000078397">
    <property type="component" value="Unassembled WGS sequence"/>
</dbReference>
<evidence type="ECO:0000256" key="2">
    <source>
        <dbReference type="ARBA" id="ARBA00010617"/>
    </source>
</evidence>
<dbReference type="GO" id="GO:0005506">
    <property type="term" value="F:iron ion binding"/>
    <property type="evidence" value="ECO:0007669"/>
    <property type="project" value="InterPro"/>
</dbReference>
<proteinExistence type="inferred from homology"/>
<dbReference type="InterPro" id="IPR036396">
    <property type="entry name" value="Cyt_P450_sf"/>
</dbReference>
<comment type="similarity">
    <text evidence="2">Belongs to the cytochrome P450 family.</text>
</comment>
<dbReference type="PANTHER" id="PTHR24305">
    <property type="entry name" value="CYTOCHROME P450"/>
    <property type="match status" value="1"/>
</dbReference>
<dbReference type="Pfam" id="PF00067">
    <property type="entry name" value="p450"/>
    <property type="match status" value="1"/>
</dbReference>
<organism evidence="8 9">
    <name type="scientific">Pochonia chlamydosporia 170</name>
    <dbReference type="NCBI Taxonomy" id="1380566"/>
    <lineage>
        <taxon>Eukaryota</taxon>
        <taxon>Fungi</taxon>
        <taxon>Dikarya</taxon>
        <taxon>Ascomycota</taxon>
        <taxon>Pezizomycotina</taxon>
        <taxon>Sordariomycetes</taxon>
        <taxon>Hypocreomycetidae</taxon>
        <taxon>Hypocreales</taxon>
        <taxon>Clavicipitaceae</taxon>
        <taxon>Pochonia</taxon>
    </lineage>
</organism>
<dbReference type="KEGG" id="pchm:VFPPC_00891"/>
<name>A0A179G6H1_METCM</name>
<evidence type="ECO:0000256" key="7">
    <source>
        <dbReference type="ARBA" id="ARBA00023033"/>
    </source>
</evidence>
<dbReference type="EMBL" id="LSBJ02000001">
    <property type="protein sequence ID" value="OAQ73090.1"/>
    <property type="molecule type" value="Genomic_DNA"/>
</dbReference>
<dbReference type="STRING" id="1380566.A0A179G6H1"/>
<evidence type="ECO:0000313" key="9">
    <source>
        <dbReference type="Proteomes" id="UP000078397"/>
    </source>
</evidence>
<evidence type="ECO:0000256" key="6">
    <source>
        <dbReference type="ARBA" id="ARBA00023004"/>
    </source>
</evidence>
<keyword evidence="9" id="KW-1185">Reference proteome</keyword>
<dbReference type="GO" id="GO:0004497">
    <property type="term" value="F:monooxygenase activity"/>
    <property type="evidence" value="ECO:0007669"/>
    <property type="project" value="UniProtKB-KW"/>
</dbReference>
<keyword evidence="7" id="KW-0503">Monooxygenase</keyword>
<dbReference type="Gene3D" id="1.10.630.10">
    <property type="entry name" value="Cytochrome P450"/>
    <property type="match status" value="1"/>
</dbReference>
<dbReference type="OrthoDB" id="1470350at2759"/>
<keyword evidence="3" id="KW-0349">Heme</keyword>
<dbReference type="AlphaFoldDB" id="A0A179G6H1"/>
<evidence type="ECO:0000256" key="4">
    <source>
        <dbReference type="ARBA" id="ARBA00022723"/>
    </source>
</evidence>
<protein>
    <submittedName>
        <fullName evidence="8">Cytochrome p450 protein</fullName>
    </submittedName>
</protein>
<comment type="cofactor">
    <cofactor evidence="1">
        <name>heme</name>
        <dbReference type="ChEBI" id="CHEBI:30413"/>
    </cofactor>
</comment>
<dbReference type="PANTHER" id="PTHR24305:SF230">
    <property type="entry name" value="P450, PUTATIVE (EUROFUNG)-RELATED"/>
    <property type="match status" value="1"/>
</dbReference>
<dbReference type="InterPro" id="IPR001128">
    <property type="entry name" value="Cyt_P450"/>
</dbReference>
<dbReference type="GO" id="GO:0016705">
    <property type="term" value="F:oxidoreductase activity, acting on paired donors, with incorporation or reduction of molecular oxygen"/>
    <property type="evidence" value="ECO:0007669"/>
    <property type="project" value="InterPro"/>
</dbReference>
<sequence>MQLISSGSILLPILLIAICVYSISKIIYNIFLHPLREYPGPLLCKAIEYYRISRFMSGRLPHWLEDLHKIYGPVVRIAPNELSFIHLEAWKDIYSQIKCEKSTAPEFHKYDKFYGFMGPKMEDNILNAGYDEHVYLRQHLAPCFATKRLEAREPVLRKYTDLLIYRLREEFKNGTTSLNLRDWFTYFTFDVIGHLGFGSDFGCLRTSRYHPWVGALTKNLKEYRWIQFLMYMGLDKLVHLITNSTFLRAKMMHENLTMEMLKRSLEDPDMTRDTTGLLDALTSLK</sequence>
<reference evidence="8 9" key="1">
    <citation type="journal article" date="2016" name="PLoS Pathog.">
        <title>Biosynthesis of antibiotic leucinostatins in bio-control fungus Purpureocillium lilacinum and their inhibition on phytophthora revealed by genome mining.</title>
        <authorList>
            <person name="Wang G."/>
            <person name="Liu Z."/>
            <person name="Lin R."/>
            <person name="Li E."/>
            <person name="Mao Z."/>
            <person name="Ling J."/>
            <person name="Yang Y."/>
            <person name="Yin W.B."/>
            <person name="Xie B."/>
        </authorList>
    </citation>
    <scope>NUCLEOTIDE SEQUENCE [LARGE SCALE GENOMIC DNA]</scope>
    <source>
        <strain evidence="8">170</strain>
    </source>
</reference>
<dbReference type="SUPFAM" id="SSF48264">
    <property type="entry name" value="Cytochrome P450"/>
    <property type="match status" value="1"/>
</dbReference>
<dbReference type="RefSeq" id="XP_018149173.1">
    <property type="nucleotide sequence ID" value="XM_018280824.1"/>
</dbReference>
<dbReference type="InterPro" id="IPR050121">
    <property type="entry name" value="Cytochrome_P450_monoxygenase"/>
</dbReference>
<comment type="caution">
    <text evidence="8">The sequence shown here is derived from an EMBL/GenBank/DDBJ whole genome shotgun (WGS) entry which is preliminary data.</text>
</comment>
<evidence type="ECO:0000256" key="3">
    <source>
        <dbReference type="ARBA" id="ARBA00022617"/>
    </source>
</evidence>
<evidence type="ECO:0000256" key="1">
    <source>
        <dbReference type="ARBA" id="ARBA00001971"/>
    </source>
</evidence>
<evidence type="ECO:0000256" key="5">
    <source>
        <dbReference type="ARBA" id="ARBA00023002"/>
    </source>
</evidence>
<keyword evidence="6" id="KW-0408">Iron</keyword>
<evidence type="ECO:0000313" key="8">
    <source>
        <dbReference type="EMBL" id="OAQ73090.1"/>
    </source>
</evidence>
<keyword evidence="5" id="KW-0560">Oxidoreductase</keyword>
<accession>A0A179G6H1</accession>